<dbReference type="Gene3D" id="3.30.530.20">
    <property type="match status" value="1"/>
</dbReference>
<organism evidence="3 4">
    <name type="scientific">Chryseobacterium nematophagum</name>
    <dbReference type="NCBI Taxonomy" id="2305228"/>
    <lineage>
        <taxon>Bacteria</taxon>
        <taxon>Pseudomonadati</taxon>
        <taxon>Bacteroidota</taxon>
        <taxon>Flavobacteriia</taxon>
        <taxon>Flavobacteriales</taxon>
        <taxon>Weeksellaceae</taxon>
        <taxon>Chryseobacterium group</taxon>
        <taxon>Chryseobacterium</taxon>
    </lineage>
</organism>
<protein>
    <submittedName>
        <fullName evidence="3">Polyketide cyclase</fullName>
    </submittedName>
</protein>
<sequence length="148" mass="16887">MSSEIYVEAQMLIRASIEDVFEAFINPDLTVNFWFTKSTGRLEEGKTITWEWDMYDARSEVKVLQIIPNSLIKTEWGDPSSAVDYEFKKMENGTLVIIKSYGFSQTGEDLLKIINDNTGGFTTVLDGCKAYLEHGINLNLIEDKFPKK</sequence>
<dbReference type="CDD" id="cd08901">
    <property type="entry name" value="SRPBCC_CalC_Aha1-like_8"/>
    <property type="match status" value="1"/>
</dbReference>
<dbReference type="SUPFAM" id="SSF55961">
    <property type="entry name" value="Bet v1-like"/>
    <property type="match status" value="1"/>
</dbReference>
<dbReference type="AlphaFoldDB" id="A0A3M7L6S2"/>
<comment type="similarity">
    <text evidence="1">Belongs to the AHA1 family.</text>
</comment>
<dbReference type="Proteomes" id="UP000267524">
    <property type="component" value="Unassembled WGS sequence"/>
</dbReference>
<comment type="caution">
    <text evidence="3">The sequence shown here is derived from an EMBL/GenBank/DDBJ whole genome shotgun (WGS) entry which is preliminary data.</text>
</comment>
<dbReference type="InterPro" id="IPR023393">
    <property type="entry name" value="START-like_dom_sf"/>
</dbReference>
<dbReference type="EMBL" id="QWIV01000014">
    <property type="protein sequence ID" value="RMZ58287.1"/>
    <property type="molecule type" value="Genomic_DNA"/>
</dbReference>
<gene>
    <name evidence="3" type="ORF">D1632_11700</name>
</gene>
<evidence type="ECO:0000259" key="2">
    <source>
        <dbReference type="Pfam" id="PF08327"/>
    </source>
</evidence>
<keyword evidence="4" id="KW-1185">Reference proteome</keyword>
<accession>A0A3M7L6S2</accession>
<evidence type="ECO:0000313" key="3">
    <source>
        <dbReference type="EMBL" id="RMZ58287.1"/>
    </source>
</evidence>
<name>A0A3M7L6S2_9FLAO</name>
<dbReference type="Pfam" id="PF08327">
    <property type="entry name" value="AHSA1"/>
    <property type="match status" value="1"/>
</dbReference>
<dbReference type="InterPro" id="IPR013538">
    <property type="entry name" value="ASHA1/2-like_C"/>
</dbReference>
<evidence type="ECO:0000313" key="4">
    <source>
        <dbReference type="Proteomes" id="UP000267524"/>
    </source>
</evidence>
<feature type="domain" description="Activator of Hsp90 ATPase homologue 1/2-like C-terminal" evidence="2">
    <location>
        <begin position="15"/>
        <end position="133"/>
    </location>
</feature>
<proteinExistence type="inferred from homology"/>
<reference evidence="3 4" key="1">
    <citation type="submission" date="2018-08" db="EMBL/GenBank/DDBJ databases">
        <title>Chryseobacterium nematophagum: a novel matrix digesting pathogen of nematodes.</title>
        <authorList>
            <person name="Page A."/>
            <person name="Roberts M."/>
            <person name="Felix M.-A."/>
            <person name="Weir W."/>
        </authorList>
    </citation>
    <scope>NUCLEOTIDE SEQUENCE [LARGE SCALE GENOMIC DNA]</scope>
    <source>
        <strain evidence="3 4">JUb275</strain>
    </source>
</reference>
<dbReference type="RefSeq" id="WP_122548251.1">
    <property type="nucleotide sequence ID" value="NZ_QWIV01000014.1"/>
</dbReference>
<evidence type="ECO:0000256" key="1">
    <source>
        <dbReference type="ARBA" id="ARBA00006817"/>
    </source>
</evidence>